<feature type="domain" description="THAP9-like helix-turn-helix" evidence="1">
    <location>
        <begin position="80"/>
        <end position="130"/>
    </location>
</feature>
<protein>
    <recommendedName>
        <fullName evidence="1">THAP9-like helix-turn-helix domain-containing protein</fullName>
    </recommendedName>
</protein>
<reference evidence="2 3" key="1">
    <citation type="submission" date="2024-04" db="EMBL/GenBank/DDBJ databases">
        <title>Tritrichomonas musculus Genome.</title>
        <authorList>
            <person name="Alves-Ferreira E."/>
            <person name="Grigg M."/>
            <person name="Lorenzi H."/>
            <person name="Galac M."/>
        </authorList>
    </citation>
    <scope>NUCLEOTIDE SEQUENCE [LARGE SCALE GENOMIC DNA]</scope>
    <source>
        <strain evidence="2 3">EAF2021</strain>
    </source>
</reference>
<dbReference type="EMBL" id="JAPFFF010000059">
    <property type="protein sequence ID" value="KAK8837515.1"/>
    <property type="molecule type" value="Genomic_DNA"/>
</dbReference>
<keyword evidence="3" id="KW-1185">Reference proteome</keyword>
<evidence type="ECO:0000313" key="2">
    <source>
        <dbReference type="EMBL" id="KAK8837515.1"/>
    </source>
</evidence>
<name>A0ABR2GW91_9EUKA</name>
<organism evidence="2 3">
    <name type="scientific">Tritrichomonas musculus</name>
    <dbReference type="NCBI Taxonomy" id="1915356"/>
    <lineage>
        <taxon>Eukaryota</taxon>
        <taxon>Metamonada</taxon>
        <taxon>Parabasalia</taxon>
        <taxon>Tritrichomonadida</taxon>
        <taxon>Tritrichomonadidae</taxon>
        <taxon>Tritrichomonas</taxon>
    </lineage>
</organism>
<dbReference type="InterPro" id="IPR021896">
    <property type="entry name" value="THAP9-like_HTH"/>
</dbReference>
<comment type="caution">
    <text evidence="2">The sequence shown here is derived from an EMBL/GenBank/DDBJ whole genome shotgun (WGS) entry which is preliminary data.</text>
</comment>
<proteinExistence type="predicted"/>
<accession>A0ABR2GW91</accession>
<evidence type="ECO:0000259" key="1">
    <source>
        <dbReference type="Pfam" id="PF12017"/>
    </source>
</evidence>
<dbReference type="Proteomes" id="UP001470230">
    <property type="component" value="Unassembled WGS sequence"/>
</dbReference>
<gene>
    <name evidence="2" type="ORF">M9Y10_036513</name>
</gene>
<dbReference type="Pfam" id="PF12017">
    <property type="entry name" value="Tnp_P_element"/>
    <property type="match status" value="1"/>
</dbReference>
<sequence>MRKCKKEKRVIKEKNDCIHTNTLLEYESLKLKKQSDEVSKLLREEFKTDPQMLQLIDQIDQNESDEEYGPKDLSETIINELADKLKKAPNGRRYSTSLKKVSFILRSYSPKAYEMLADFLPFPHEKTIQRTFSEELKSTKNNLLNLSQIKILLEKIHKIYTTNDDEIIPSVLSADGAAMNPNRGGANGFIGFEFQPTKAEYKPMMVYVQENENCRLNKKTLNIATEIGNAAPAANFKIFGFATDAEPKTNGIHKSFYEMFQNSQSFDDIIMEMKNFTGQFPIADLLHLVKAMRRKYLYNSVSVTYQSPLIRKENERTVLQQSSTYKDIAETEGTLNSMRDDLSLIIFNTENLCNLGMNGHLSFFTFEFIIVIMLTIIQSPNLTAESRIQLCRLGFYSLRLIKQNSFAFQRTKIINEKICIFLDNNNYMRMINNFLCYAYAFVNFPEQIRTSRLSSHPLELTFGGIRQSSRGDDTFDNAIHAVSKGVIRESFLNDLGKSPKPVKSRCDIDGDTQSLDWNVGIPDEIRLEEIPNELMIISNSQITNEQFFQMNVWKLTVFLKEISPTLVPNLSGPNSGTRIVNRNHNFKP</sequence>
<evidence type="ECO:0000313" key="3">
    <source>
        <dbReference type="Proteomes" id="UP001470230"/>
    </source>
</evidence>